<keyword evidence="5" id="KW-0378">Hydrolase</keyword>
<evidence type="ECO:0000256" key="9">
    <source>
        <dbReference type="ARBA" id="ARBA00023125"/>
    </source>
</evidence>
<dbReference type="Proteomes" id="UP000611500">
    <property type="component" value="Unassembled WGS sequence"/>
</dbReference>
<dbReference type="Pfam" id="PF18073">
    <property type="entry name" value="Zn_ribbon_LapB"/>
    <property type="match status" value="1"/>
</dbReference>
<dbReference type="GO" id="GO:0008270">
    <property type="term" value="F:zinc ion binding"/>
    <property type="evidence" value="ECO:0007669"/>
    <property type="project" value="UniProtKB-KW"/>
</dbReference>
<dbReference type="SUPFAM" id="SSF54211">
    <property type="entry name" value="Ribosomal protein S5 domain 2-like"/>
    <property type="match status" value="1"/>
</dbReference>
<keyword evidence="10 11" id="KW-0234">DNA repair</keyword>
<evidence type="ECO:0000313" key="17">
    <source>
        <dbReference type="Proteomes" id="UP000611500"/>
    </source>
</evidence>
<evidence type="ECO:0000256" key="1">
    <source>
        <dbReference type="ARBA" id="ARBA00022723"/>
    </source>
</evidence>
<keyword evidence="4 13" id="KW-0863">Zinc-finger</keyword>
<reference evidence="16" key="1">
    <citation type="journal article" date="2014" name="Int. J. Syst. Evol. Microbiol.">
        <title>Complete genome sequence of Corynebacterium casei LMG S-19264T (=DSM 44701T), isolated from a smear-ripened cheese.</title>
        <authorList>
            <consortium name="US DOE Joint Genome Institute (JGI-PGF)"/>
            <person name="Walter F."/>
            <person name="Albersmeier A."/>
            <person name="Kalinowski J."/>
            <person name="Ruckert C."/>
        </authorList>
    </citation>
    <scope>NUCLEOTIDE SEQUENCE</scope>
    <source>
        <strain evidence="16">CGMCC 1.7081</strain>
    </source>
</reference>
<dbReference type="Pfam" id="PF13481">
    <property type="entry name" value="AAA_25"/>
    <property type="match status" value="1"/>
</dbReference>
<dbReference type="SUPFAM" id="SSF52540">
    <property type="entry name" value="P-loop containing nucleoside triphosphate hydrolases"/>
    <property type="match status" value="1"/>
</dbReference>
<comment type="function">
    <text evidence="11">Plays a role in repairing double-strand DNA breaks, probably involving stabilizing or processing branched DNA or blocked replication forks.</text>
</comment>
<comment type="domain">
    <text evidence="11">The middle region has homology to RecA with ATPase motifs including the RadA KNRFG motif, while the C-terminus is homologous to Lon protease.</text>
</comment>
<comment type="caution">
    <text evidence="16">The sequence shown here is derived from an EMBL/GenBank/DDBJ whole genome shotgun (WGS) entry which is preliminary data.</text>
</comment>
<dbReference type="InterPro" id="IPR020588">
    <property type="entry name" value="RecA_ATP-bd"/>
</dbReference>
<evidence type="ECO:0000256" key="11">
    <source>
        <dbReference type="HAMAP-Rule" id="MF_01498"/>
    </source>
</evidence>
<comment type="similarity">
    <text evidence="11 13">Belongs to the RecA family. RadA subfamily.</text>
</comment>
<keyword evidence="6 13" id="KW-0862">Zinc</keyword>
<dbReference type="GO" id="GO:0005829">
    <property type="term" value="C:cytosol"/>
    <property type="evidence" value="ECO:0007669"/>
    <property type="project" value="TreeGrafter"/>
</dbReference>
<keyword evidence="1 11" id="KW-0479">Metal-binding</keyword>
<sequence>MAKPNTFVCSSCGASFSKWSGRCEACGEWNTISEETPLSAGPSSKSLGAKRGRPVTLTDLSTQETPPPRATSGLDELDRVLGGGLVAGSAILVGGDPGIGKSTLLLQAAAAFARKGLKTVYVSGEEATAQVRLRAQRLGLAEAPVRLAAETNLRNILTTLEAEKPQLVIIDSIQTMWADNVDSAPGSVTQVRATAHELTTFAKRHNVSVIMVGHVTKEGQIAGPRVVEHMVDTVLYFEGERGHQFRILRAVKNRFGPADEIGVFEMTGSGLAEVLNPSALFLSERGQPAAGSVVFAGIEGTRPVLVELQALVAPSPHSQPRRAVVGWDGARLSMILAVLEARCGIPFAGLDVYLNVAGGLKISEPAADLAVAAALLSAREDAALPPETVVFGEISLSGALRPASQTENRLKEARKLGFTAAIAPAGGKIGSGGGLALTRPADLTEFVGEIFGAG</sequence>
<evidence type="ECO:0000256" key="14">
    <source>
        <dbReference type="SAM" id="MobiDB-lite"/>
    </source>
</evidence>
<evidence type="ECO:0000259" key="15">
    <source>
        <dbReference type="PROSITE" id="PS50162"/>
    </source>
</evidence>
<dbReference type="InterPro" id="IPR020568">
    <property type="entry name" value="Ribosomal_Su5_D2-typ_SF"/>
</dbReference>
<dbReference type="Pfam" id="PF13541">
    <property type="entry name" value="ChlI"/>
    <property type="match status" value="1"/>
</dbReference>
<dbReference type="FunFam" id="3.40.50.300:FF:000050">
    <property type="entry name" value="DNA repair protein RadA"/>
    <property type="match status" value="1"/>
</dbReference>
<evidence type="ECO:0000256" key="3">
    <source>
        <dbReference type="ARBA" id="ARBA00022763"/>
    </source>
</evidence>
<dbReference type="RefSeq" id="WP_028091934.1">
    <property type="nucleotide sequence ID" value="NZ_BNAP01000001.1"/>
</dbReference>
<keyword evidence="7 11" id="KW-0067">ATP-binding</keyword>
<evidence type="ECO:0000256" key="8">
    <source>
        <dbReference type="ARBA" id="ARBA00023016"/>
    </source>
</evidence>
<dbReference type="GO" id="GO:0005524">
    <property type="term" value="F:ATP binding"/>
    <property type="evidence" value="ECO:0007669"/>
    <property type="project" value="UniProtKB-UniRule"/>
</dbReference>
<dbReference type="PANTHER" id="PTHR32472">
    <property type="entry name" value="DNA REPAIR PROTEIN RADA"/>
    <property type="match status" value="1"/>
</dbReference>
<proteinExistence type="inferred from homology"/>
<dbReference type="PANTHER" id="PTHR32472:SF10">
    <property type="entry name" value="DNA REPAIR PROTEIN RADA-LIKE PROTEIN"/>
    <property type="match status" value="1"/>
</dbReference>
<feature type="compositionally biased region" description="Polar residues" evidence="14">
    <location>
        <begin position="34"/>
        <end position="46"/>
    </location>
</feature>
<dbReference type="PRINTS" id="PR01874">
    <property type="entry name" value="DNAREPAIRADA"/>
</dbReference>
<evidence type="ECO:0000256" key="4">
    <source>
        <dbReference type="ARBA" id="ARBA00022771"/>
    </source>
</evidence>
<dbReference type="Gene3D" id="3.40.50.300">
    <property type="entry name" value="P-loop containing nucleotide triphosphate hydrolases"/>
    <property type="match status" value="1"/>
</dbReference>
<feature type="binding site" evidence="11">
    <location>
        <begin position="95"/>
        <end position="102"/>
    </location>
    <ligand>
        <name>ATP</name>
        <dbReference type="ChEBI" id="CHEBI:30616"/>
    </ligand>
</feature>
<feature type="region of interest" description="Lon-protease-like" evidence="11">
    <location>
        <begin position="351"/>
        <end position="454"/>
    </location>
</feature>
<dbReference type="CDD" id="cd01121">
    <property type="entry name" value="RadA_SMS_N"/>
    <property type="match status" value="1"/>
</dbReference>
<dbReference type="EMBL" id="BNAP01000001">
    <property type="protein sequence ID" value="GHG79465.1"/>
    <property type="molecule type" value="Genomic_DNA"/>
</dbReference>
<keyword evidence="8 11" id="KW-0346">Stress response</keyword>
<name>A0A8J3H4I2_9RHOB</name>
<gene>
    <name evidence="11 16" type="primary">radA</name>
    <name evidence="16" type="ORF">GCM10010961_01540</name>
</gene>
<dbReference type="SMART" id="SM00382">
    <property type="entry name" value="AAA"/>
    <property type="match status" value="1"/>
</dbReference>
<accession>A0A8J3H4I2</accession>
<dbReference type="InterPro" id="IPR003593">
    <property type="entry name" value="AAA+_ATPase"/>
</dbReference>
<dbReference type="InterPro" id="IPR027417">
    <property type="entry name" value="P-loop_NTPase"/>
</dbReference>
<evidence type="ECO:0000256" key="5">
    <source>
        <dbReference type="ARBA" id="ARBA00022801"/>
    </source>
</evidence>
<organism evidence="16 17">
    <name type="scientific">Pseudodonghicola xiamenensis</name>
    <dbReference type="NCBI Taxonomy" id="337702"/>
    <lineage>
        <taxon>Bacteria</taxon>
        <taxon>Pseudomonadati</taxon>
        <taxon>Pseudomonadota</taxon>
        <taxon>Alphaproteobacteria</taxon>
        <taxon>Rhodobacterales</taxon>
        <taxon>Paracoccaceae</taxon>
        <taxon>Pseudodonghicola</taxon>
    </lineage>
</organism>
<evidence type="ECO:0000256" key="10">
    <source>
        <dbReference type="ARBA" id="ARBA00023204"/>
    </source>
</evidence>
<dbReference type="InterPro" id="IPR014721">
    <property type="entry name" value="Ribsml_uS5_D2-typ_fold_subgr"/>
</dbReference>
<feature type="domain" description="RecA family profile 1" evidence="15">
    <location>
        <begin position="66"/>
        <end position="215"/>
    </location>
</feature>
<evidence type="ECO:0000256" key="7">
    <source>
        <dbReference type="ARBA" id="ARBA00022840"/>
    </source>
</evidence>
<dbReference type="GO" id="GO:0140664">
    <property type="term" value="F:ATP-dependent DNA damage sensor activity"/>
    <property type="evidence" value="ECO:0007669"/>
    <property type="project" value="InterPro"/>
</dbReference>
<feature type="short sequence motif" description="RadA KNRFG motif" evidence="11">
    <location>
        <begin position="252"/>
        <end position="256"/>
    </location>
</feature>
<dbReference type="Gene3D" id="3.30.230.10">
    <property type="match status" value="1"/>
</dbReference>
<dbReference type="GO" id="GO:0003684">
    <property type="term" value="F:damaged DNA binding"/>
    <property type="evidence" value="ECO:0007669"/>
    <property type="project" value="InterPro"/>
</dbReference>
<evidence type="ECO:0000256" key="13">
    <source>
        <dbReference type="RuleBase" id="RU003555"/>
    </source>
</evidence>
<feature type="region of interest" description="Disordered" evidence="14">
    <location>
        <begin position="34"/>
        <end position="71"/>
    </location>
</feature>
<protein>
    <recommendedName>
        <fullName evidence="11 12">DNA repair protein RadA</fullName>
    </recommendedName>
</protein>
<reference evidence="16" key="2">
    <citation type="submission" date="2020-09" db="EMBL/GenBank/DDBJ databases">
        <authorList>
            <person name="Sun Q."/>
            <person name="Zhou Y."/>
        </authorList>
    </citation>
    <scope>NUCLEOTIDE SEQUENCE</scope>
    <source>
        <strain evidence="16">CGMCC 1.7081</strain>
    </source>
</reference>
<dbReference type="HAMAP" id="MF_01498">
    <property type="entry name" value="RadA_bact"/>
    <property type="match status" value="1"/>
</dbReference>
<evidence type="ECO:0000313" key="16">
    <source>
        <dbReference type="EMBL" id="GHG79465.1"/>
    </source>
</evidence>
<dbReference type="InterPro" id="IPR041166">
    <property type="entry name" value="Rubredoxin_2"/>
</dbReference>
<dbReference type="PROSITE" id="PS50162">
    <property type="entry name" value="RECA_2"/>
    <property type="match status" value="1"/>
</dbReference>
<dbReference type="GO" id="GO:0016787">
    <property type="term" value="F:hydrolase activity"/>
    <property type="evidence" value="ECO:0007669"/>
    <property type="project" value="UniProtKB-KW"/>
</dbReference>
<keyword evidence="2 11" id="KW-0547">Nucleotide-binding</keyword>
<dbReference type="AlphaFoldDB" id="A0A8J3H4I2"/>
<keyword evidence="17" id="KW-1185">Reference proteome</keyword>
<dbReference type="GO" id="GO:0000725">
    <property type="term" value="P:recombinational repair"/>
    <property type="evidence" value="ECO:0007669"/>
    <property type="project" value="UniProtKB-UniRule"/>
</dbReference>
<evidence type="ECO:0000256" key="12">
    <source>
        <dbReference type="NCBIfam" id="TIGR00416"/>
    </source>
</evidence>
<evidence type="ECO:0000256" key="6">
    <source>
        <dbReference type="ARBA" id="ARBA00022833"/>
    </source>
</evidence>
<keyword evidence="3 11" id="KW-0227">DNA damage</keyword>
<comment type="function">
    <text evidence="13">DNA-dependent ATPase involved in processing of recombination intermediates, plays a role in repairing DNA breaks. Stimulates the branch migration of RecA-mediated strand transfer reactions, allowing the 3' invading strand to extend heteroduplex DNA faster. Binds ssDNA in the presence of ADP but not other nucleotides, has ATPase activity that is stimulated by ssDNA and various branched DNA structures, but inhibited by SSB. Does not have RecA's homology-searching function.</text>
</comment>
<evidence type="ECO:0000256" key="2">
    <source>
        <dbReference type="ARBA" id="ARBA00022741"/>
    </source>
</evidence>
<keyword evidence="9 11" id="KW-0238">DNA-binding</keyword>
<dbReference type="InterPro" id="IPR004504">
    <property type="entry name" value="DNA_repair_RadA"/>
</dbReference>
<dbReference type="NCBIfam" id="TIGR00416">
    <property type="entry name" value="sms"/>
    <property type="match status" value="1"/>
</dbReference>